<sequence length="386" mass="40633">MGRSIAIIGGGIIGASVAASGKAGGFLAHGRPWHSKNTESLAALSFQLHQELADAHDGVKRWGYRRVSTLQIDIDEDRRTKVVPDAGWVGAVSAFSKLGSEATTGQVHPFFLSEALVEIAQSRGVKIHIATAADIEFSPDSKQPIALVAKKGDGSEVSISATDIVFAAGPWTGTLAQKLLGKEAGAAGTIVPSDTSSSIVLRPDPSHTITNHMLFTDLSFGGRNCEPEVYPRADGTVYLCGAGGDDKLATIPERADQVKPPAEAIQRLKEAAEFVSPGTLANAEVVAEQCCFRPDSQTGLPVIGKVREGRVQRFITCRGATIDIGQSIWMASGHGFWGIQNGPGTGKCLVSCAHALQKRDSYMLVATKAELILGLPTSANISELNP</sequence>
<evidence type="ECO:0000313" key="2">
    <source>
        <dbReference type="EMBL" id="KAB5596475.1"/>
    </source>
</evidence>
<evidence type="ECO:0000313" key="3">
    <source>
        <dbReference type="Proteomes" id="UP000383932"/>
    </source>
</evidence>
<dbReference type="Gene3D" id="3.50.50.60">
    <property type="entry name" value="FAD/NAD(P)-binding domain"/>
    <property type="match status" value="1"/>
</dbReference>
<dbReference type="SUPFAM" id="SSF51971">
    <property type="entry name" value="Nucleotide-binding domain"/>
    <property type="match status" value="1"/>
</dbReference>
<gene>
    <name evidence="2" type="ORF">CTheo_112</name>
</gene>
<accession>A0A5N5QXL7</accession>
<dbReference type="OrthoDB" id="498204at2759"/>
<dbReference type="PANTHER" id="PTHR13847">
    <property type="entry name" value="SARCOSINE DEHYDROGENASE-RELATED"/>
    <property type="match status" value="1"/>
</dbReference>
<evidence type="ECO:0000259" key="1">
    <source>
        <dbReference type="Pfam" id="PF01266"/>
    </source>
</evidence>
<dbReference type="PANTHER" id="PTHR13847:SF150">
    <property type="entry name" value="OXIDOREDUCTASE TDA3-RELATED"/>
    <property type="match status" value="1"/>
</dbReference>
<organism evidence="2 3">
    <name type="scientific">Ceratobasidium theobromae</name>
    <dbReference type="NCBI Taxonomy" id="1582974"/>
    <lineage>
        <taxon>Eukaryota</taxon>
        <taxon>Fungi</taxon>
        <taxon>Dikarya</taxon>
        <taxon>Basidiomycota</taxon>
        <taxon>Agaricomycotina</taxon>
        <taxon>Agaricomycetes</taxon>
        <taxon>Cantharellales</taxon>
        <taxon>Ceratobasidiaceae</taxon>
        <taxon>Ceratobasidium</taxon>
    </lineage>
</organism>
<dbReference type="InterPro" id="IPR036188">
    <property type="entry name" value="FAD/NAD-bd_sf"/>
</dbReference>
<comment type="caution">
    <text evidence="2">The sequence shown here is derived from an EMBL/GenBank/DDBJ whole genome shotgun (WGS) entry which is preliminary data.</text>
</comment>
<dbReference type="InterPro" id="IPR006076">
    <property type="entry name" value="FAD-dep_OxRdtase"/>
</dbReference>
<dbReference type="Pfam" id="PF01266">
    <property type="entry name" value="DAO"/>
    <property type="match status" value="1"/>
</dbReference>
<proteinExistence type="predicted"/>
<name>A0A5N5QXL7_9AGAM</name>
<dbReference type="Gene3D" id="3.30.9.10">
    <property type="entry name" value="D-Amino Acid Oxidase, subunit A, domain 2"/>
    <property type="match status" value="1"/>
</dbReference>
<dbReference type="AlphaFoldDB" id="A0A5N5QXL7"/>
<dbReference type="EMBL" id="SSOP01000001">
    <property type="protein sequence ID" value="KAB5596475.1"/>
    <property type="molecule type" value="Genomic_DNA"/>
</dbReference>
<dbReference type="GO" id="GO:0005829">
    <property type="term" value="C:cytosol"/>
    <property type="evidence" value="ECO:0007669"/>
    <property type="project" value="GOC"/>
</dbReference>
<reference evidence="2 3" key="1">
    <citation type="journal article" date="2019" name="Fungal Biol. Biotechnol.">
        <title>Draft genome sequence of fastidious pathogen Ceratobasidium theobromae, which causes vascular-streak dieback in Theobroma cacao.</title>
        <authorList>
            <person name="Ali S.S."/>
            <person name="Asman A."/>
            <person name="Shao J."/>
            <person name="Firmansyah A.P."/>
            <person name="Susilo A.W."/>
            <person name="Rosmana A."/>
            <person name="McMahon P."/>
            <person name="Junaid M."/>
            <person name="Guest D."/>
            <person name="Kheng T.Y."/>
            <person name="Meinhardt L.W."/>
            <person name="Bailey B.A."/>
        </authorList>
    </citation>
    <scope>NUCLEOTIDE SEQUENCE [LARGE SCALE GENOMIC DNA]</scope>
    <source>
        <strain evidence="2 3">CT2</strain>
    </source>
</reference>
<keyword evidence="3" id="KW-1185">Reference proteome</keyword>
<feature type="domain" description="FAD dependent oxidoreductase" evidence="1">
    <location>
        <begin position="19"/>
        <end position="350"/>
    </location>
</feature>
<dbReference type="GO" id="GO:0042147">
    <property type="term" value="P:retrograde transport, endosome to Golgi"/>
    <property type="evidence" value="ECO:0007669"/>
    <property type="project" value="TreeGrafter"/>
</dbReference>
<dbReference type="Proteomes" id="UP000383932">
    <property type="component" value="Unassembled WGS sequence"/>
</dbReference>
<protein>
    <submittedName>
        <fullName evidence="2">FAD-dependent oxidoreductase</fullName>
    </submittedName>
</protein>
<dbReference type="GO" id="GO:0005770">
    <property type="term" value="C:late endosome"/>
    <property type="evidence" value="ECO:0007669"/>
    <property type="project" value="TreeGrafter"/>
</dbReference>